<reference evidence="1 2" key="1">
    <citation type="submission" date="2018-05" db="EMBL/GenBank/DDBJ databases">
        <title>Genomic Encyclopedia of Type Strains, Phase IV (KMG-IV): sequencing the most valuable type-strain genomes for metagenomic binning, comparative biology and taxonomic classification.</title>
        <authorList>
            <person name="Goeker M."/>
        </authorList>
    </citation>
    <scope>NUCLEOTIDE SEQUENCE [LARGE SCALE GENOMIC DNA]</scope>
    <source>
        <strain evidence="1 2">DSM 25134</strain>
    </source>
</reference>
<name>A0A318JQ61_9NEIS</name>
<sequence>MVIAFAQKKHSPIDAGANGKTGYQENMALHVQGKPVMQI</sequence>
<comment type="caution">
    <text evidence="1">The sequence shown here is derived from an EMBL/GenBank/DDBJ whole genome shotgun (WGS) entry which is preliminary data.</text>
</comment>
<accession>A0A318JQ61</accession>
<evidence type="ECO:0000313" key="1">
    <source>
        <dbReference type="EMBL" id="PXX50953.1"/>
    </source>
</evidence>
<dbReference type="Proteomes" id="UP000248395">
    <property type="component" value="Unassembled WGS sequence"/>
</dbReference>
<keyword evidence="2" id="KW-1185">Reference proteome</keyword>
<organism evidence="1 2">
    <name type="scientific">Aquitalea magnusonii</name>
    <dbReference type="NCBI Taxonomy" id="332411"/>
    <lineage>
        <taxon>Bacteria</taxon>
        <taxon>Pseudomonadati</taxon>
        <taxon>Pseudomonadota</taxon>
        <taxon>Betaproteobacteria</taxon>
        <taxon>Neisseriales</taxon>
        <taxon>Chromobacteriaceae</taxon>
        <taxon>Aquitalea</taxon>
    </lineage>
</organism>
<protein>
    <submittedName>
        <fullName evidence="1">Uncharacterized protein</fullName>
    </submittedName>
</protein>
<dbReference type="EMBL" id="QJKC01000001">
    <property type="protein sequence ID" value="PXX50953.1"/>
    <property type="molecule type" value="Genomic_DNA"/>
</dbReference>
<gene>
    <name evidence="1" type="ORF">DFR38_1018</name>
</gene>
<proteinExistence type="predicted"/>
<evidence type="ECO:0000313" key="2">
    <source>
        <dbReference type="Proteomes" id="UP000248395"/>
    </source>
</evidence>
<dbReference type="AlphaFoldDB" id="A0A318JQ61"/>